<dbReference type="Proteomes" id="UP000076580">
    <property type="component" value="Chromosome 02"/>
</dbReference>
<reference evidence="2 3" key="1">
    <citation type="journal article" date="2016" name="Sci. Rep.">
        <title>Insights into Adaptations to a Near-Obligate Nematode Endoparasitic Lifestyle from the Finished Genome of Drechmeria coniospora.</title>
        <authorList>
            <person name="Zhang L."/>
            <person name="Zhou Z."/>
            <person name="Guo Q."/>
            <person name="Fokkens L."/>
            <person name="Miskei M."/>
            <person name="Pocsi I."/>
            <person name="Zhang W."/>
            <person name="Chen M."/>
            <person name="Wang L."/>
            <person name="Sun Y."/>
            <person name="Donzelli B.G."/>
            <person name="Gibson D.M."/>
            <person name="Nelson D.R."/>
            <person name="Luo J.G."/>
            <person name="Rep M."/>
            <person name="Liu H."/>
            <person name="Yang S."/>
            <person name="Wang J."/>
            <person name="Krasnoff S.B."/>
            <person name="Xu Y."/>
            <person name="Molnar I."/>
            <person name="Lin M."/>
        </authorList>
    </citation>
    <scope>NUCLEOTIDE SEQUENCE [LARGE SCALE GENOMIC DNA]</scope>
    <source>
        <strain evidence="2 3">ARSEF 6962</strain>
    </source>
</reference>
<accession>A0A151GLC1</accession>
<dbReference type="RefSeq" id="XP_040657252.1">
    <property type="nucleotide sequence ID" value="XM_040802219.1"/>
</dbReference>
<evidence type="ECO:0000313" key="2">
    <source>
        <dbReference type="EMBL" id="KYK57900.1"/>
    </source>
</evidence>
<feature type="compositionally biased region" description="Basic and acidic residues" evidence="1">
    <location>
        <begin position="415"/>
        <end position="432"/>
    </location>
</feature>
<feature type="compositionally biased region" description="Acidic residues" evidence="1">
    <location>
        <begin position="95"/>
        <end position="107"/>
    </location>
</feature>
<dbReference type="EMBL" id="LAYC01000002">
    <property type="protein sequence ID" value="KYK57900.1"/>
    <property type="molecule type" value="Genomic_DNA"/>
</dbReference>
<dbReference type="GeneID" id="63717556"/>
<feature type="region of interest" description="Disordered" evidence="1">
    <location>
        <begin position="216"/>
        <end position="239"/>
    </location>
</feature>
<evidence type="ECO:0000256" key="1">
    <source>
        <dbReference type="SAM" id="MobiDB-lite"/>
    </source>
</evidence>
<feature type="region of interest" description="Disordered" evidence="1">
    <location>
        <begin position="130"/>
        <end position="200"/>
    </location>
</feature>
<feature type="compositionally biased region" description="Polar residues" evidence="1">
    <location>
        <begin position="404"/>
        <end position="414"/>
    </location>
</feature>
<protein>
    <submittedName>
        <fullName evidence="2">Uncharacterized protein</fullName>
    </submittedName>
</protein>
<feature type="region of interest" description="Disordered" evidence="1">
    <location>
        <begin position="263"/>
        <end position="285"/>
    </location>
</feature>
<dbReference type="STRING" id="98403.A0A151GLC1"/>
<feature type="compositionally biased region" description="Basic and acidic residues" evidence="1">
    <location>
        <begin position="11"/>
        <end position="38"/>
    </location>
</feature>
<sequence length="441" mass="48718">MPARRPPARRGLPDHHPLPVSPDDPRSKESIAMERSSKPADLALVSKYYPVANYSYPRSNDHGAPPCAATESSGRSDRSSLGSNASAPGLVDDRTDSDETESVDDDDQYHAHVSRLWDSFWSREVPRKSMGEEPLMELNLRKQYPALIPSPRRRRRQPSPAAPERTASWPLPDPDSPAERNRQPAAAFPSPPTEPVVRYSAFPKPTQAPKVPCMLSARTIGSGPSSINTPPPPASVRQPAISPTFAAEEYLPKPSFAMNWRRSSPIARPTSRPVAANRIRPMTASGGIRCVESLSSTHLPLDKVHQSPNGRGPRSSKSIANLVPPPPSPPEEPHSVFEDDSDSETDKKHKSTSNANNNGHGNGHHHHHHHHSFFRFHKRSDSDNRRGAKHAKPDSLLRQRALTVPSSPLWSQNDRSGKQEPPARKRSGHDVFGRMLGRRSR</sequence>
<feature type="region of interest" description="Disordered" evidence="1">
    <location>
        <begin position="297"/>
        <end position="441"/>
    </location>
</feature>
<dbReference type="InParanoid" id="A0A151GLC1"/>
<feature type="region of interest" description="Disordered" evidence="1">
    <location>
        <begin position="54"/>
        <end position="109"/>
    </location>
</feature>
<keyword evidence="3" id="KW-1185">Reference proteome</keyword>
<gene>
    <name evidence="2" type="ORF">DCS_04913</name>
</gene>
<feature type="compositionally biased region" description="Basic residues" evidence="1">
    <location>
        <begin position="362"/>
        <end position="378"/>
    </location>
</feature>
<feature type="region of interest" description="Disordered" evidence="1">
    <location>
        <begin position="1"/>
        <end position="39"/>
    </location>
</feature>
<evidence type="ECO:0000313" key="3">
    <source>
        <dbReference type="Proteomes" id="UP000076580"/>
    </source>
</evidence>
<organism evidence="2 3">
    <name type="scientific">Drechmeria coniospora</name>
    <name type="common">Nematophagous fungus</name>
    <name type="synonym">Meria coniospora</name>
    <dbReference type="NCBI Taxonomy" id="98403"/>
    <lineage>
        <taxon>Eukaryota</taxon>
        <taxon>Fungi</taxon>
        <taxon>Dikarya</taxon>
        <taxon>Ascomycota</taxon>
        <taxon>Pezizomycotina</taxon>
        <taxon>Sordariomycetes</taxon>
        <taxon>Hypocreomycetidae</taxon>
        <taxon>Hypocreales</taxon>
        <taxon>Ophiocordycipitaceae</taxon>
        <taxon>Drechmeria</taxon>
    </lineage>
</organism>
<proteinExistence type="predicted"/>
<dbReference type="AlphaFoldDB" id="A0A151GLC1"/>
<feature type="compositionally biased region" description="Basic and acidic residues" evidence="1">
    <location>
        <begin position="379"/>
        <end position="397"/>
    </location>
</feature>
<comment type="caution">
    <text evidence="2">The sequence shown here is derived from an EMBL/GenBank/DDBJ whole genome shotgun (WGS) entry which is preliminary data.</text>
</comment>
<name>A0A151GLC1_DRECN</name>